<sequence length="97" mass="10872">MLRAALLLGLVLALPTSAETLEVPLGQQGDATLPLPLRGQTQDAVLKRFGPPNEQRPAIGNPPISRWDYREFSVYFESGRVIDSVRHHQPRAPREYK</sequence>
<gene>
    <name evidence="2" type="ORF">J7302_03470</name>
</gene>
<organism evidence="2 3">
    <name type="scientific">Metapseudomonas boanensis</name>
    <dbReference type="NCBI Taxonomy" id="2822138"/>
    <lineage>
        <taxon>Bacteria</taxon>
        <taxon>Pseudomonadati</taxon>
        <taxon>Pseudomonadota</taxon>
        <taxon>Gammaproteobacteria</taxon>
        <taxon>Pseudomonadales</taxon>
        <taxon>Pseudomonadaceae</taxon>
        <taxon>Metapseudomonas</taxon>
    </lineage>
</organism>
<feature type="chain" id="PRO_5045798382" evidence="1">
    <location>
        <begin position="19"/>
        <end position="97"/>
    </location>
</feature>
<evidence type="ECO:0000256" key="1">
    <source>
        <dbReference type="SAM" id="SignalP"/>
    </source>
</evidence>
<dbReference type="RefSeq" id="WP_215370261.1">
    <property type="nucleotide sequence ID" value="NZ_JAGTIS010000001.1"/>
</dbReference>
<dbReference type="Proteomes" id="UP001519667">
    <property type="component" value="Unassembled WGS sequence"/>
</dbReference>
<name>A0ABS5XBY7_9GAMM</name>
<accession>A0ABS5XBY7</accession>
<proteinExistence type="predicted"/>
<feature type="signal peptide" evidence="1">
    <location>
        <begin position="1"/>
        <end position="18"/>
    </location>
</feature>
<dbReference type="EMBL" id="JAGTIS010000001">
    <property type="protein sequence ID" value="MBT8765198.1"/>
    <property type="molecule type" value="Genomic_DNA"/>
</dbReference>
<keyword evidence="3" id="KW-1185">Reference proteome</keyword>
<keyword evidence="1" id="KW-0732">Signal</keyword>
<reference evidence="2 3" key="1">
    <citation type="submission" date="2021-04" db="EMBL/GenBank/DDBJ databases">
        <title>Pseudomonas boanensis sp. nov., a bacterium isolated from river water used for household purposes in Boane District, Mozambique.</title>
        <authorList>
            <person name="Nicklasson M."/>
            <person name="Martin-Rodriguez A.J."/>
            <person name="Thorell K."/>
            <person name="Neves L."/>
            <person name="Mussagy A."/>
            <person name="Rydberg H.A."/>
            <person name="Hernroth B."/>
            <person name="Svensson-Stadler L."/>
            <person name="Sjoling A."/>
        </authorList>
    </citation>
    <scope>NUCLEOTIDE SEQUENCE [LARGE SCALE GENOMIC DNA]</scope>
    <source>
        <strain evidence="2 3">DB1</strain>
    </source>
</reference>
<evidence type="ECO:0000313" key="2">
    <source>
        <dbReference type="EMBL" id="MBT8765198.1"/>
    </source>
</evidence>
<comment type="caution">
    <text evidence="2">The sequence shown here is derived from an EMBL/GenBank/DDBJ whole genome shotgun (WGS) entry which is preliminary data.</text>
</comment>
<evidence type="ECO:0000313" key="3">
    <source>
        <dbReference type="Proteomes" id="UP001519667"/>
    </source>
</evidence>
<protein>
    <submittedName>
        <fullName evidence="2">Phosphodiesterase</fullName>
    </submittedName>
</protein>